<gene>
    <name evidence="5" type="ORF">Cflav_PD4029</name>
</gene>
<keyword evidence="3" id="KW-0238">DNA-binding</keyword>
<evidence type="ECO:0000313" key="6">
    <source>
        <dbReference type="Proteomes" id="UP000003688"/>
    </source>
</evidence>
<dbReference type="EMBL" id="ABOX02000013">
    <property type="protein sequence ID" value="EEF60860.1"/>
    <property type="molecule type" value="Genomic_DNA"/>
</dbReference>
<evidence type="ECO:0000256" key="4">
    <source>
        <dbReference type="ARBA" id="ARBA00023163"/>
    </source>
</evidence>
<evidence type="ECO:0000256" key="3">
    <source>
        <dbReference type="ARBA" id="ARBA00023125"/>
    </source>
</evidence>
<dbReference type="STRING" id="320771.Cflav_PD4029"/>
<accession>B9XGT9</accession>
<dbReference type="GO" id="GO:0003677">
    <property type="term" value="F:DNA binding"/>
    <property type="evidence" value="ECO:0007669"/>
    <property type="project" value="UniProtKB-KW"/>
</dbReference>
<evidence type="ECO:0000313" key="5">
    <source>
        <dbReference type="EMBL" id="EEF60860.1"/>
    </source>
</evidence>
<dbReference type="InterPro" id="IPR036390">
    <property type="entry name" value="WH_DNA-bd_sf"/>
</dbReference>
<dbReference type="Proteomes" id="UP000003688">
    <property type="component" value="Unassembled WGS sequence"/>
</dbReference>
<keyword evidence="4" id="KW-0804">Transcription</keyword>
<comment type="caution">
    <text evidence="5">The sequence shown here is derived from an EMBL/GenBank/DDBJ whole genome shotgun (WGS) entry which is preliminary data.</text>
</comment>
<dbReference type="GO" id="GO:0045892">
    <property type="term" value="P:negative regulation of DNA-templated transcription"/>
    <property type="evidence" value="ECO:0007669"/>
    <property type="project" value="InterPro"/>
</dbReference>
<organism evidence="5 6">
    <name type="scientific">Pedosphaera parvula (strain Ellin514)</name>
    <dbReference type="NCBI Taxonomy" id="320771"/>
    <lineage>
        <taxon>Bacteria</taxon>
        <taxon>Pseudomonadati</taxon>
        <taxon>Verrucomicrobiota</taxon>
        <taxon>Pedosphaerae</taxon>
        <taxon>Pedosphaerales</taxon>
        <taxon>Pedosphaeraceae</taxon>
        <taxon>Pedosphaera</taxon>
    </lineage>
</organism>
<dbReference type="RefSeq" id="WP_007415035.1">
    <property type="nucleotide sequence ID" value="NZ_ABOX02000013.1"/>
</dbReference>
<dbReference type="Gene3D" id="1.10.10.10">
    <property type="entry name" value="Winged helix-like DNA-binding domain superfamily/Winged helix DNA-binding domain"/>
    <property type="match status" value="1"/>
</dbReference>
<sequence length="133" mass="15268">MNNDKLQKVNMTKVPAISESEWKVMKVIWGMPPQPASQIIEALSDEDWHPNTIKTLLSRLHKKKAVGIQKDKNHYLYFATVSEADSVQVESESFLSRVFGGSVKPLLMHFVDKQKLSSSDLEELRKMLKQKQK</sequence>
<keyword evidence="6" id="KW-1185">Reference proteome</keyword>
<dbReference type="InterPro" id="IPR036388">
    <property type="entry name" value="WH-like_DNA-bd_sf"/>
</dbReference>
<dbReference type="SUPFAM" id="SSF46785">
    <property type="entry name" value="Winged helix' DNA-binding domain"/>
    <property type="match status" value="1"/>
</dbReference>
<dbReference type="AlphaFoldDB" id="B9XGT9"/>
<name>B9XGT9_PEDPL</name>
<dbReference type="InterPro" id="IPR005650">
    <property type="entry name" value="BlaI_family"/>
</dbReference>
<keyword evidence="2" id="KW-0805">Transcription regulation</keyword>
<comment type="similarity">
    <text evidence="1">Belongs to the BlaI transcriptional regulatory family.</text>
</comment>
<dbReference type="Gene3D" id="1.10.4040.10">
    <property type="entry name" value="Penicillinase repressor domain"/>
    <property type="match status" value="1"/>
</dbReference>
<protein>
    <submittedName>
        <fullName evidence="5">Transcriptional repressor, CopY family</fullName>
    </submittedName>
</protein>
<evidence type="ECO:0000256" key="1">
    <source>
        <dbReference type="ARBA" id="ARBA00011046"/>
    </source>
</evidence>
<evidence type="ECO:0000256" key="2">
    <source>
        <dbReference type="ARBA" id="ARBA00023015"/>
    </source>
</evidence>
<reference evidence="5 6" key="1">
    <citation type="journal article" date="2011" name="J. Bacteriol.">
        <title>Genome sequence of 'Pedosphaera parvula' Ellin514, an aerobic Verrucomicrobial isolate from pasture soil.</title>
        <authorList>
            <person name="Kant R."/>
            <person name="van Passel M.W."/>
            <person name="Sangwan P."/>
            <person name="Palva A."/>
            <person name="Lucas S."/>
            <person name="Copeland A."/>
            <person name="Lapidus A."/>
            <person name="Glavina Del Rio T."/>
            <person name="Dalin E."/>
            <person name="Tice H."/>
            <person name="Bruce D."/>
            <person name="Goodwin L."/>
            <person name="Pitluck S."/>
            <person name="Chertkov O."/>
            <person name="Larimer F.W."/>
            <person name="Land M.L."/>
            <person name="Hauser L."/>
            <person name="Brettin T.S."/>
            <person name="Detter J.C."/>
            <person name="Han S."/>
            <person name="de Vos W.M."/>
            <person name="Janssen P.H."/>
            <person name="Smidt H."/>
        </authorList>
    </citation>
    <scope>NUCLEOTIDE SEQUENCE [LARGE SCALE GENOMIC DNA]</scope>
    <source>
        <strain evidence="5 6">Ellin514</strain>
    </source>
</reference>
<dbReference type="PIRSF" id="PIRSF019455">
    <property type="entry name" value="CopR_AtkY"/>
    <property type="match status" value="1"/>
</dbReference>
<proteinExistence type="inferred from homology"/>
<dbReference type="Pfam" id="PF03965">
    <property type="entry name" value="Penicillinase_R"/>
    <property type="match status" value="1"/>
</dbReference>